<name>A0A927WKN8_SELRU</name>
<gene>
    <name evidence="4" type="ORF">E7203_12150</name>
</gene>
<dbReference type="Gene3D" id="3.40.50.10810">
    <property type="entry name" value="Tandem AAA-ATPase domain"/>
    <property type="match status" value="1"/>
</dbReference>
<keyword evidence="1" id="KW-0378">Hydrolase</keyword>
<reference evidence="4" key="1">
    <citation type="submission" date="2019-04" db="EMBL/GenBank/DDBJ databases">
        <title>Evolution of Biomass-Degrading Anaerobic Consortia Revealed by Metagenomics.</title>
        <authorList>
            <person name="Peng X."/>
        </authorList>
    </citation>
    <scope>NUCLEOTIDE SEQUENCE</scope>
    <source>
        <strain evidence="4">SIG242</strain>
    </source>
</reference>
<evidence type="ECO:0000256" key="1">
    <source>
        <dbReference type="ARBA" id="ARBA00022801"/>
    </source>
</evidence>
<keyword evidence="4" id="KW-0547">Nucleotide-binding</keyword>
<dbReference type="SMART" id="SM00490">
    <property type="entry name" value="HELICc"/>
    <property type="match status" value="1"/>
</dbReference>
<dbReference type="CDD" id="cd18793">
    <property type="entry name" value="SF2_C_SNF"/>
    <property type="match status" value="1"/>
</dbReference>
<dbReference type="Gene3D" id="3.40.50.300">
    <property type="entry name" value="P-loop containing nucleotide triphosphate hydrolases"/>
    <property type="match status" value="1"/>
</dbReference>
<feature type="domain" description="Helicase C-terminal" evidence="3">
    <location>
        <begin position="318"/>
        <end position="468"/>
    </location>
</feature>
<dbReference type="AlphaFoldDB" id="A0A927WKN8"/>
<dbReference type="SUPFAM" id="SSF52540">
    <property type="entry name" value="P-loop containing nucleoside triphosphate hydrolases"/>
    <property type="match status" value="2"/>
</dbReference>
<dbReference type="PROSITE" id="PS51192">
    <property type="entry name" value="HELICASE_ATP_BIND_1"/>
    <property type="match status" value="1"/>
</dbReference>
<dbReference type="SMART" id="SM00487">
    <property type="entry name" value="DEXDc"/>
    <property type="match status" value="1"/>
</dbReference>
<dbReference type="CDD" id="cd17919">
    <property type="entry name" value="DEXHc_Snf"/>
    <property type="match status" value="1"/>
</dbReference>
<protein>
    <submittedName>
        <fullName evidence="4">DEAD/DEAH box helicase</fullName>
    </submittedName>
</protein>
<dbReference type="Proteomes" id="UP000772151">
    <property type="component" value="Unassembled WGS sequence"/>
</dbReference>
<organism evidence="4 5">
    <name type="scientific">Selenomonas ruminantium</name>
    <dbReference type="NCBI Taxonomy" id="971"/>
    <lineage>
        <taxon>Bacteria</taxon>
        <taxon>Bacillati</taxon>
        <taxon>Bacillota</taxon>
        <taxon>Negativicutes</taxon>
        <taxon>Selenomonadales</taxon>
        <taxon>Selenomonadaceae</taxon>
        <taxon>Selenomonas</taxon>
    </lineage>
</organism>
<dbReference type="InterPro" id="IPR001650">
    <property type="entry name" value="Helicase_C-like"/>
</dbReference>
<dbReference type="InterPro" id="IPR027417">
    <property type="entry name" value="P-loop_NTPase"/>
</dbReference>
<dbReference type="PROSITE" id="PS51194">
    <property type="entry name" value="HELICASE_CTER"/>
    <property type="match status" value="1"/>
</dbReference>
<dbReference type="InterPro" id="IPR014001">
    <property type="entry name" value="Helicase_ATP-bd"/>
</dbReference>
<comment type="caution">
    <text evidence="4">The sequence shown here is derived from an EMBL/GenBank/DDBJ whole genome shotgun (WGS) entry which is preliminary data.</text>
</comment>
<feature type="domain" description="Helicase ATP-binding" evidence="2">
    <location>
        <begin position="25"/>
        <end position="191"/>
    </location>
</feature>
<proteinExistence type="predicted"/>
<dbReference type="InterPro" id="IPR049730">
    <property type="entry name" value="SNF2/RAD54-like_C"/>
</dbReference>
<dbReference type="GO" id="GO:0004386">
    <property type="term" value="F:helicase activity"/>
    <property type="evidence" value="ECO:0007669"/>
    <property type="project" value="UniProtKB-KW"/>
</dbReference>
<dbReference type="GO" id="GO:0016787">
    <property type="term" value="F:hydrolase activity"/>
    <property type="evidence" value="ECO:0007669"/>
    <property type="project" value="UniProtKB-KW"/>
</dbReference>
<dbReference type="Pfam" id="PF00271">
    <property type="entry name" value="Helicase_C"/>
    <property type="match status" value="1"/>
</dbReference>
<evidence type="ECO:0000259" key="3">
    <source>
        <dbReference type="PROSITE" id="PS51194"/>
    </source>
</evidence>
<dbReference type="InterPro" id="IPR000330">
    <property type="entry name" value="SNF2_N"/>
</dbReference>
<evidence type="ECO:0000259" key="2">
    <source>
        <dbReference type="PROSITE" id="PS51192"/>
    </source>
</evidence>
<dbReference type="PANTHER" id="PTHR10799">
    <property type="entry name" value="SNF2/RAD54 HELICASE FAMILY"/>
    <property type="match status" value="1"/>
</dbReference>
<dbReference type="Pfam" id="PF00176">
    <property type="entry name" value="SNF2-rel_dom"/>
    <property type="match status" value="1"/>
</dbReference>
<sequence>MPITVPPYDHQQKGYEFTLGLYGVLPSYLHSNGAALLMEMGTGKSLTSIGVAGTLYQDGYINRLLIVSPLSITTVWLEEFEKFAAFPYTLTILEGSSDKKRKAIEEFSGSGLEVLVINYESAWRLEKELAAWKPDMIICDEGHKIKTHNTSASKTMHRLGAAAKYRMLLTGTPVTNKALDIFSQYKFLNPAIFGRSFYTFRSRYFYMTGYGQHTPVMKDSMEKDFTRRLHSIAFRATKAECLDLPETTDIVRKVVLEPKAMKIYQRLVEESYAELSSGEVTVPNVLTRLLRLSQLTGGFLGNDDNSRVEQVSNAKLAVLEDIINTSVQESQKLVIIARFVPEIHAIEKMMEKKGLRYSLIMGEVKDRGEQVWQFQTDSNVPVFIGQIATAGMGLTLTAASTMVFYSRDYSMSNYEQCRARIHRAGQKFPCTYIHLIAKGTVDGEVMQALKNKANIAKSLIDDWRKGKNPFA</sequence>
<evidence type="ECO:0000313" key="4">
    <source>
        <dbReference type="EMBL" id="MBE6086180.1"/>
    </source>
</evidence>
<keyword evidence="4" id="KW-0067">ATP-binding</keyword>
<dbReference type="InterPro" id="IPR038718">
    <property type="entry name" value="SNF2-like_sf"/>
</dbReference>
<evidence type="ECO:0000313" key="5">
    <source>
        <dbReference type="Proteomes" id="UP000772151"/>
    </source>
</evidence>
<dbReference type="EMBL" id="SVCA01000013">
    <property type="protein sequence ID" value="MBE6086180.1"/>
    <property type="molecule type" value="Genomic_DNA"/>
</dbReference>
<accession>A0A927WKN8</accession>
<dbReference type="GO" id="GO:0005524">
    <property type="term" value="F:ATP binding"/>
    <property type="evidence" value="ECO:0007669"/>
    <property type="project" value="InterPro"/>
</dbReference>
<keyword evidence="4" id="KW-0347">Helicase</keyword>